<evidence type="ECO:0000313" key="1">
    <source>
        <dbReference type="EMBL" id="KAK3709689.1"/>
    </source>
</evidence>
<comment type="caution">
    <text evidence="1">The sequence shown here is derived from an EMBL/GenBank/DDBJ whole genome shotgun (WGS) entry which is preliminary data.</text>
</comment>
<dbReference type="Proteomes" id="UP001281147">
    <property type="component" value="Unassembled WGS sequence"/>
</dbReference>
<protein>
    <submittedName>
        <fullName evidence="1">Uncharacterized protein</fullName>
    </submittedName>
</protein>
<reference evidence="1" key="1">
    <citation type="submission" date="2023-07" db="EMBL/GenBank/DDBJ databases">
        <title>Black Yeasts Isolated from many extreme environments.</title>
        <authorList>
            <person name="Coleine C."/>
            <person name="Stajich J.E."/>
            <person name="Selbmann L."/>
        </authorList>
    </citation>
    <scope>NUCLEOTIDE SEQUENCE</scope>
    <source>
        <strain evidence="1">CCFEE 5714</strain>
    </source>
</reference>
<name>A0ACC3N442_9PEZI</name>
<gene>
    <name evidence="1" type="ORF">LTR37_010716</name>
</gene>
<dbReference type="EMBL" id="JAUTXU010000090">
    <property type="protein sequence ID" value="KAK3709689.1"/>
    <property type="molecule type" value="Genomic_DNA"/>
</dbReference>
<accession>A0ACC3N442</accession>
<keyword evidence="2" id="KW-1185">Reference proteome</keyword>
<proteinExistence type="predicted"/>
<evidence type="ECO:0000313" key="2">
    <source>
        <dbReference type="Proteomes" id="UP001281147"/>
    </source>
</evidence>
<organism evidence="1 2">
    <name type="scientific">Vermiconidia calcicola</name>
    <dbReference type="NCBI Taxonomy" id="1690605"/>
    <lineage>
        <taxon>Eukaryota</taxon>
        <taxon>Fungi</taxon>
        <taxon>Dikarya</taxon>
        <taxon>Ascomycota</taxon>
        <taxon>Pezizomycotina</taxon>
        <taxon>Dothideomycetes</taxon>
        <taxon>Dothideomycetidae</taxon>
        <taxon>Mycosphaerellales</taxon>
        <taxon>Extremaceae</taxon>
        <taxon>Vermiconidia</taxon>
    </lineage>
</organism>
<sequence length="473" mass="52897">MEERSAAQFNTLNTRVAEAQASSANDRNDATRRNQELNRRIAAMNEQRGGGEPFKKLVEVSDLHEKRLDDLKAKLESNESNTTTQLTSALQKEASCTAAADQVTVLQTQLEALRGQVNSSNGRLDDVIESVKWNAGRATENQKQLAAHCRESGKAVARCEHSLSELAGRLDEHADRPTDNMYTDGRINVLTSHLQRVDRRVIRNISQSAKRLCDLEEHLTRSEGRFADELGQVREDSSRLKSKVTDLDNEVRQTEEQVRRLATQRCQSIEGIVEESEIFRTEVRYKMEHIENTLESLRSRVEKVASERTPTSEAERSRIVREIGHLLQTAFDSPKSVVHPPAPAVATGSDNAQSASKALVQAVSPGQLGADMDHEGNFQPGVMQPSEKATAPDLLHNVEALVITSEVAPNGHQDEEREVADGDGAYEPTDHEESVQDPPRRSCRRRVAKRKFEQFRSWAEVLEGEGQNKRRMS</sequence>